<reference evidence="2 3" key="1">
    <citation type="journal article" date="2013" name="PLoS Genet.">
        <title>Distinctive expansion of potential virulence genes in the genome of the oomycete fish pathogen Saprolegnia parasitica.</title>
        <authorList>
            <person name="Jiang R.H."/>
            <person name="de Bruijn I."/>
            <person name="Haas B.J."/>
            <person name="Belmonte R."/>
            <person name="Lobach L."/>
            <person name="Christie J."/>
            <person name="van den Ackerveken G."/>
            <person name="Bottin A."/>
            <person name="Bulone V."/>
            <person name="Diaz-Moreno S.M."/>
            <person name="Dumas B."/>
            <person name="Fan L."/>
            <person name="Gaulin E."/>
            <person name="Govers F."/>
            <person name="Grenville-Briggs L.J."/>
            <person name="Horner N.R."/>
            <person name="Levin J.Z."/>
            <person name="Mammella M."/>
            <person name="Meijer H.J."/>
            <person name="Morris P."/>
            <person name="Nusbaum C."/>
            <person name="Oome S."/>
            <person name="Phillips A.J."/>
            <person name="van Rooyen D."/>
            <person name="Rzeszutek E."/>
            <person name="Saraiva M."/>
            <person name="Secombes C.J."/>
            <person name="Seidl M.F."/>
            <person name="Snel B."/>
            <person name="Stassen J.H."/>
            <person name="Sykes S."/>
            <person name="Tripathy S."/>
            <person name="van den Berg H."/>
            <person name="Vega-Arreguin J.C."/>
            <person name="Wawra S."/>
            <person name="Young S.K."/>
            <person name="Zeng Q."/>
            <person name="Dieguez-Uribeondo J."/>
            <person name="Russ C."/>
            <person name="Tyler B.M."/>
            <person name="van West P."/>
        </authorList>
    </citation>
    <scope>NUCLEOTIDE SEQUENCE [LARGE SCALE GENOMIC DNA]</scope>
    <source>
        <strain evidence="2 3">CBS 223.65</strain>
    </source>
</reference>
<keyword evidence="3" id="KW-1185">Reference proteome</keyword>
<dbReference type="InterPro" id="IPR052092">
    <property type="entry name" value="SF3A2"/>
</dbReference>
<dbReference type="GeneID" id="24140919"/>
<dbReference type="VEuPathDB" id="FungiDB:SPRG_19587"/>
<protein>
    <submittedName>
        <fullName evidence="2">Uncharacterized protein</fullName>
    </submittedName>
</protein>
<evidence type="ECO:0000313" key="2">
    <source>
        <dbReference type="EMBL" id="KDO31059.1"/>
    </source>
</evidence>
<organism evidence="2 3">
    <name type="scientific">Saprolegnia parasitica (strain CBS 223.65)</name>
    <dbReference type="NCBI Taxonomy" id="695850"/>
    <lineage>
        <taxon>Eukaryota</taxon>
        <taxon>Sar</taxon>
        <taxon>Stramenopiles</taxon>
        <taxon>Oomycota</taxon>
        <taxon>Saprolegniomycetes</taxon>
        <taxon>Saprolegniales</taxon>
        <taxon>Saprolegniaceae</taxon>
        <taxon>Saprolegnia</taxon>
    </lineage>
</organism>
<dbReference type="KEGG" id="spar:SPRG_19587"/>
<sequence length="104" mass="11522">MAFTTRSTTHTAANRAANRAANVARRERLRRLALETVDLAAEPNALGQQLGGFECRLCDSRHANEAQYLAHTRDAGHQYNLLARSMSDCCLQEGSRCGDPLHIR</sequence>
<evidence type="ECO:0000313" key="3">
    <source>
        <dbReference type="Proteomes" id="UP000030745"/>
    </source>
</evidence>
<dbReference type="GO" id="GO:0071004">
    <property type="term" value="C:U2-type prespliceosome"/>
    <property type="evidence" value="ECO:0007669"/>
    <property type="project" value="TreeGrafter"/>
</dbReference>
<dbReference type="STRING" id="695850.A0A067CJZ5"/>
<proteinExistence type="predicted"/>
<dbReference type="PANTHER" id="PTHR23205:SF0">
    <property type="entry name" value="SPLICING FACTOR 3A SUBUNIT 2"/>
    <property type="match status" value="1"/>
</dbReference>
<gene>
    <name evidence="2" type="ORF">SPRG_19587</name>
</gene>
<feature type="region of interest" description="Disordered" evidence="1">
    <location>
        <begin position="1"/>
        <end position="22"/>
    </location>
</feature>
<dbReference type="RefSeq" id="XP_012198320.1">
    <property type="nucleotide sequence ID" value="XM_012342930.1"/>
</dbReference>
<feature type="compositionally biased region" description="Polar residues" evidence="1">
    <location>
        <begin position="1"/>
        <end position="11"/>
    </location>
</feature>
<dbReference type="Proteomes" id="UP000030745">
    <property type="component" value="Unassembled WGS sequence"/>
</dbReference>
<dbReference type="GO" id="GO:0000245">
    <property type="term" value="P:spliceosomal complex assembly"/>
    <property type="evidence" value="ECO:0007669"/>
    <property type="project" value="TreeGrafter"/>
</dbReference>
<accession>A0A067CJZ5</accession>
<feature type="compositionally biased region" description="Low complexity" evidence="1">
    <location>
        <begin position="12"/>
        <end position="22"/>
    </location>
</feature>
<dbReference type="AlphaFoldDB" id="A0A067CJZ5"/>
<dbReference type="PANTHER" id="PTHR23205">
    <property type="entry name" value="SPLICING FACTOR 3A SUBUNIT 2"/>
    <property type="match status" value="1"/>
</dbReference>
<dbReference type="GO" id="GO:0071013">
    <property type="term" value="C:catalytic step 2 spliceosome"/>
    <property type="evidence" value="ECO:0007669"/>
    <property type="project" value="TreeGrafter"/>
</dbReference>
<dbReference type="EMBL" id="KK583199">
    <property type="protein sequence ID" value="KDO31059.1"/>
    <property type="molecule type" value="Genomic_DNA"/>
</dbReference>
<name>A0A067CJZ5_SAPPC</name>
<dbReference type="GO" id="GO:0005686">
    <property type="term" value="C:U2 snRNP"/>
    <property type="evidence" value="ECO:0007669"/>
    <property type="project" value="TreeGrafter"/>
</dbReference>
<evidence type="ECO:0000256" key="1">
    <source>
        <dbReference type="SAM" id="MobiDB-lite"/>
    </source>
</evidence>
<dbReference type="OrthoDB" id="10530604at2759"/>